<gene>
    <name evidence="1" type="ORF">PIB30_072582</name>
</gene>
<name>A0ABU6UNG0_9FABA</name>
<evidence type="ECO:0000313" key="2">
    <source>
        <dbReference type="Proteomes" id="UP001341840"/>
    </source>
</evidence>
<sequence length="149" mass="17664">MEYGLIPPTRPLDRVWLRGLSHIHNLFGFRYDDLFPVLTNTRESQSKLVCGAWNASSSLPAWRDIESSWVTKEGEIETWRATVPIVLFMNVRFHHVDRMKRQFGSEQPIPLDPVNLDGFFGASARGEDKWWPNELHYWYNFWNNRRARD</sequence>
<organism evidence="1 2">
    <name type="scientific">Stylosanthes scabra</name>
    <dbReference type="NCBI Taxonomy" id="79078"/>
    <lineage>
        <taxon>Eukaryota</taxon>
        <taxon>Viridiplantae</taxon>
        <taxon>Streptophyta</taxon>
        <taxon>Embryophyta</taxon>
        <taxon>Tracheophyta</taxon>
        <taxon>Spermatophyta</taxon>
        <taxon>Magnoliopsida</taxon>
        <taxon>eudicotyledons</taxon>
        <taxon>Gunneridae</taxon>
        <taxon>Pentapetalae</taxon>
        <taxon>rosids</taxon>
        <taxon>fabids</taxon>
        <taxon>Fabales</taxon>
        <taxon>Fabaceae</taxon>
        <taxon>Papilionoideae</taxon>
        <taxon>50 kb inversion clade</taxon>
        <taxon>dalbergioids sensu lato</taxon>
        <taxon>Dalbergieae</taxon>
        <taxon>Pterocarpus clade</taxon>
        <taxon>Stylosanthes</taxon>
    </lineage>
</organism>
<protein>
    <submittedName>
        <fullName evidence="1">Uncharacterized protein</fullName>
    </submittedName>
</protein>
<keyword evidence="2" id="KW-1185">Reference proteome</keyword>
<dbReference type="EMBL" id="JASCZI010121691">
    <property type="protein sequence ID" value="MED6162651.1"/>
    <property type="molecule type" value="Genomic_DNA"/>
</dbReference>
<evidence type="ECO:0000313" key="1">
    <source>
        <dbReference type="EMBL" id="MED6162651.1"/>
    </source>
</evidence>
<dbReference type="Proteomes" id="UP001341840">
    <property type="component" value="Unassembled WGS sequence"/>
</dbReference>
<comment type="caution">
    <text evidence="1">The sequence shown here is derived from an EMBL/GenBank/DDBJ whole genome shotgun (WGS) entry which is preliminary data.</text>
</comment>
<proteinExistence type="predicted"/>
<accession>A0ABU6UNG0</accession>
<reference evidence="1 2" key="1">
    <citation type="journal article" date="2023" name="Plants (Basel)">
        <title>Bridging the Gap: Combining Genomics and Transcriptomics Approaches to Understand Stylosanthes scabra, an Orphan Legume from the Brazilian Caatinga.</title>
        <authorList>
            <person name="Ferreira-Neto J.R.C."/>
            <person name="da Silva M.D."/>
            <person name="Binneck E."/>
            <person name="de Melo N.F."/>
            <person name="da Silva R.H."/>
            <person name="de Melo A.L.T.M."/>
            <person name="Pandolfi V."/>
            <person name="Bustamante F.O."/>
            <person name="Brasileiro-Vidal A.C."/>
            <person name="Benko-Iseppon A.M."/>
        </authorList>
    </citation>
    <scope>NUCLEOTIDE SEQUENCE [LARGE SCALE GENOMIC DNA]</scope>
    <source>
        <tissue evidence="1">Leaves</tissue>
    </source>
</reference>